<dbReference type="Pfam" id="PF01653">
    <property type="entry name" value="DNA_ligase_aden"/>
    <property type="match status" value="2"/>
</dbReference>
<keyword evidence="3" id="KW-1185">Reference proteome</keyword>
<evidence type="ECO:0000313" key="2">
    <source>
        <dbReference type="EMBL" id="ARV76962.1"/>
    </source>
</evidence>
<keyword evidence="2" id="KW-0436">Ligase</keyword>
<dbReference type="SUPFAM" id="SSF56091">
    <property type="entry name" value="DNA ligase/mRNA capping enzyme, catalytic domain"/>
    <property type="match status" value="1"/>
</dbReference>
<name>A0A1Y0STZ1_9CAUD</name>
<dbReference type="SMART" id="SM00532">
    <property type="entry name" value="LIGANc"/>
    <property type="match status" value="1"/>
</dbReference>
<dbReference type="EMBL" id="MF042360">
    <property type="protein sequence ID" value="ARV76962.1"/>
    <property type="molecule type" value="Genomic_DNA"/>
</dbReference>
<evidence type="ECO:0000259" key="1">
    <source>
        <dbReference type="SMART" id="SM00532"/>
    </source>
</evidence>
<accession>A0A1Y0STZ1</accession>
<gene>
    <name evidence="2" type="ORF">PHABIO_331</name>
</gene>
<dbReference type="Proteomes" id="UP000225448">
    <property type="component" value="Segment"/>
</dbReference>
<organism evidence="2 3">
    <name type="scientific">Pseudomonas phage Phabio</name>
    <dbReference type="NCBI Taxonomy" id="2006668"/>
    <lineage>
        <taxon>Viruses</taxon>
        <taxon>Duplodnaviria</taxon>
        <taxon>Heunggongvirae</taxon>
        <taxon>Uroviricota</taxon>
        <taxon>Caudoviricetes</taxon>
        <taxon>Chimalliviridae</taxon>
        <taxon>Phabiovirus</taxon>
        <taxon>Phabiovirus phabio</taxon>
    </lineage>
</organism>
<dbReference type="InterPro" id="IPR013840">
    <property type="entry name" value="DNAligase_N"/>
</dbReference>
<protein>
    <submittedName>
        <fullName evidence="2">Putative DNA ligase</fullName>
    </submittedName>
</protein>
<dbReference type="InterPro" id="IPR013839">
    <property type="entry name" value="DNAligase_adenylation"/>
</dbReference>
<proteinExistence type="predicted"/>
<dbReference type="Gene3D" id="3.30.470.30">
    <property type="entry name" value="DNA ligase/mRNA capping enzyme"/>
    <property type="match status" value="1"/>
</dbReference>
<sequence length="332" mass="37558">MRVQTCNLGVKGRYAEIQDELHRAQVMYHVFKEPIISDMRYDALVRESVQLLKEHPDVKEGKLLARPIGDQILSQGKIVRHDFPMLQLNRKHELAGLISWLKILPPDATVDIQVRHTGVEVDLIYIDGKLHRAITAGDGLLGNDVTINMYCVGQAQSSISLEGRTVIRGVVTTKTMVVNKGGEVVGLSGIDLKQHVLTQLHKVLPDDRYTDLIFIAHSIYNPTEQHANWEGWDLVLRYNGFMVPKCYGRGFKAGIYEPGHWEEILDKIQNRISTNSSYISAFKGLVFKVQEMEHRYDLGYTSRFPEWAIAYIPPKGFTNDPQETTSGTVCAD</sequence>
<dbReference type="Gene3D" id="1.10.287.610">
    <property type="entry name" value="Helix hairpin bin"/>
    <property type="match status" value="1"/>
</dbReference>
<evidence type="ECO:0000313" key="3">
    <source>
        <dbReference type="Proteomes" id="UP000225448"/>
    </source>
</evidence>
<dbReference type="GO" id="GO:0003911">
    <property type="term" value="F:DNA ligase (NAD+) activity"/>
    <property type="evidence" value="ECO:0007669"/>
    <property type="project" value="InterPro"/>
</dbReference>
<feature type="domain" description="NAD-dependent DNA ligase N-terminal" evidence="1">
    <location>
        <begin position="9"/>
        <end position="331"/>
    </location>
</feature>
<reference evidence="2 3" key="1">
    <citation type="submission" date="2017-05" db="EMBL/GenBank/DDBJ databases">
        <authorList>
            <person name="Song R."/>
            <person name="Chenine A.L."/>
            <person name="Ruprecht R.M."/>
        </authorList>
    </citation>
    <scope>NUCLEOTIDE SEQUENCE [LARGE SCALE GENOMIC DNA]</scope>
</reference>